<dbReference type="InterPro" id="IPR035437">
    <property type="entry name" value="SNase_OB-fold_sf"/>
</dbReference>
<keyword evidence="12" id="KW-1133">Transmembrane helix</keyword>
<evidence type="ECO:0000256" key="2">
    <source>
        <dbReference type="ARBA" id="ARBA00004173"/>
    </source>
</evidence>
<name>A0A9P4YYK2_9HYPO</name>
<proteinExistence type="inferred from homology"/>
<evidence type="ECO:0000256" key="9">
    <source>
        <dbReference type="ARBA" id="ARBA00022759"/>
    </source>
</evidence>
<dbReference type="SMART" id="SM00318">
    <property type="entry name" value="SNc"/>
    <property type="match status" value="1"/>
</dbReference>
<keyword evidence="13" id="KW-0496">Mitochondrion</keyword>
<dbReference type="GO" id="GO:0016020">
    <property type="term" value="C:membrane"/>
    <property type="evidence" value="ECO:0007669"/>
    <property type="project" value="UniProtKB-SubCell"/>
</dbReference>
<dbReference type="OrthoDB" id="430293at2759"/>
<dbReference type="InterPro" id="IPR016071">
    <property type="entry name" value="Staphylococal_nuclease_OB-fold"/>
</dbReference>
<feature type="compositionally biased region" description="Basic and acidic residues" evidence="15">
    <location>
        <begin position="254"/>
        <end position="264"/>
    </location>
</feature>
<comment type="caution">
    <text evidence="17">The sequence shown here is derived from an EMBL/GenBank/DDBJ whole genome shotgun (WGS) entry which is preliminary data.</text>
</comment>
<evidence type="ECO:0000313" key="18">
    <source>
        <dbReference type="Proteomes" id="UP000749293"/>
    </source>
</evidence>
<dbReference type="FunFam" id="2.40.50.90:FF:000029">
    <property type="entry name" value="Probable endonuclease lcl3"/>
    <property type="match status" value="1"/>
</dbReference>
<reference evidence="17" key="1">
    <citation type="submission" date="2020-03" db="EMBL/GenBank/DDBJ databases">
        <title>Site-based positive gene gene selection in Geosmithia morbida across the United States reveals a broad range of putative effectors and factors for local host and environmental adapation.</title>
        <authorList>
            <person name="Onufrak A."/>
            <person name="Murdoch R.W."/>
            <person name="Gazis R."/>
            <person name="Huff M."/>
            <person name="Staton M."/>
            <person name="Klingeman W."/>
            <person name="Hadziabdic D."/>
        </authorList>
    </citation>
    <scope>NUCLEOTIDE SEQUENCE</scope>
    <source>
        <strain evidence="17">1262</strain>
    </source>
</reference>
<dbReference type="GO" id="GO:0004519">
    <property type="term" value="F:endonuclease activity"/>
    <property type="evidence" value="ECO:0007669"/>
    <property type="project" value="UniProtKB-KW"/>
</dbReference>
<dbReference type="GO" id="GO:0016787">
    <property type="term" value="F:hydrolase activity"/>
    <property type="evidence" value="ECO:0007669"/>
    <property type="project" value="UniProtKB-KW"/>
</dbReference>
<evidence type="ECO:0000313" key="17">
    <source>
        <dbReference type="EMBL" id="KAF4124121.1"/>
    </source>
</evidence>
<evidence type="ECO:0000256" key="4">
    <source>
        <dbReference type="ARBA" id="ARBA00013404"/>
    </source>
</evidence>
<keyword evidence="9" id="KW-0255">Endonuclease</keyword>
<gene>
    <name evidence="17" type="ORF">GMORB2_5837</name>
</gene>
<keyword evidence="7" id="KW-0540">Nuclease</keyword>
<dbReference type="Gene3D" id="2.40.50.90">
    <property type="match status" value="1"/>
</dbReference>
<organism evidence="17 18">
    <name type="scientific">Geosmithia morbida</name>
    <dbReference type="NCBI Taxonomy" id="1094350"/>
    <lineage>
        <taxon>Eukaryota</taxon>
        <taxon>Fungi</taxon>
        <taxon>Dikarya</taxon>
        <taxon>Ascomycota</taxon>
        <taxon>Pezizomycotina</taxon>
        <taxon>Sordariomycetes</taxon>
        <taxon>Hypocreomycetidae</taxon>
        <taxon>Hypocreales</taxon>
        <taxon>Bionectriaceae</taxon>
        <taxon>Geosmithia</taxon>
    </lineage>
</organism>
<keyword evidence="6" id="KW-0812">Transmembrane</keyword>
<dbReference type="PANTHER" id="PTHR12302:SF3">
    <property type="entry name" value="SERINE_THREONINE-PROTEIN KINASE 31"/>
    <property type="match status" value="1"/>
</dbReference>
<dbReference type="AlphaFoldDB" id="A0A9P4YYK2"/>
<keyword evidence="10" id="KW-0378">Hydrolase</keyword>
<keyword evidence="11" id="KW-0106">Calcium</keyword>
<dbReference type="EMBL" id="JAANYQ010000005">
    <property type="protein sequence ID" value="KAF4124121.1"/>
    <property type="molecule type" value="Genomic_DNA"/>
</dbReference>
<evidence type="ECO:0000256" key="1">
    <source>
        <dbReference type="ARBA" id="ARBA00004167"/>
    </source>
</evidence>
<evidence type="ECO:0000256" key="12">
    <source>
        <dbReference type="ARBA" id="ARBA00022989"/>
    </source>
</evidence>
<dbReference type="Proteomes" id="UP000749293">
    <property type="component" value="Unassembled WGS sequence"/>
</dbReference>
<dbReference type="GeneID" id="55972062"/>
<evidence type="ECO:0000256" key="10">
    <source>
        <dbReference type="ARBA" id="ARBA00022801"/>
    </source>
</evidence>
<evidence type="ECO:0000256" key="7">
    <source>
        <dbReference type="ARBA" id="ARBA00022722"/>
    </source>
</evidence>
<evidence type="ECO:0000256" key="11">
    <source>
        <dbReference type="ARBA" id="ARBA00022837"/>
    </source>
</evidence>
<evidence type="ECO:0000256" key="5">
    <source>
        <dbReference type="ARBA" id="ARBA00014651"/>
    </source>
</evidence>
<keyword evidence="18" id="KW-1185">Reference proteome</keyword>
<evidence type="ECO:0000256" key="14">
    <source>
        <dbReference type="ARBA" id="ARBA00023136"/>
    </source>
</evidence>
<feature type="domain" description="TNase-like" evidence="16">
    <location>
        <begin position="93"/>
        <end position="251"/>
    </location>
</feature>
<protein>
    <recommendedName>
        <fullName evidence="4">Probable endonuclease LCL3</fullName>
    </recommendedName>
    <alternativeName>
        <fullName evidence="5">Probable endonuclease lcl3</fullName>
    </alternativeName>
</protein>
<feature type="region of interest" description="Disordered" evidence="15">
    <location>
        <begin position="252"/>
        <end position="274"/>
    </location>
</feature>
<comment type="similarity">
    <text evidence="3">Belongs to the LCL3 family.</text>
</comment>
<dbReference type="GO" id="GO:0005739">
    <property type="term" value="C:mitochondrion"/>
    <property type="evidence" value="ECO:0007669"/>
    <property type="project" value="UniProtKB-SubCell"/>
</dbReference>
<evidence type="ECO:0000256" key="8">
    <source>
        <dbReference type="ARBA" id="ARBA00022723"/>
    </source>
</evidence>
<evidence type="ECO:0000256" key="13">
    <source>
        <dbReference type="ARBA" id="ARBA00023128"/>
    </source>
</evidence>
<dbReference type="RefSeq" id="XP_035322773.1">
    <property type="nucleotide sequence ID" value="XM_035467807.1"/>
</dbReference>
<evidence type="ECO:0000256" key="6">
    <source>
        <dbReference type="ARBA" id="ARBA00022692"/>
    </source>
</evidence>
<accession>A0A9P4YYK2</accession>
<keyword evidence="14" id="KW-0472">Membrane</keyword>
<keyword evidence="8" id="KW-0479">Metal-binding</keyword>
<dbReference type="PROSITE" id="PS50830">
    <property type="entry name" value="TNASE_3"/>
    <property type="match status" value="1"/>
</dbReference>
<dbReference type="Pfam" id="PF00565">
    <property type="entry name" value="SNase"/>
    <property type="match status" value="1"/>
</dbReference>
<evidence type="ECO:0000256" key="3">
    <source>
        <dbReference type="ARBA" id="ARBA00005435"/>
    </source>
</evidence>
<sequence length="274" mass="30461">MVWPFGSGQGADANRQDERASTRTTDIPPSDARQPVSWTDTIGQPAKAFGAAQEWAPVVVCSLASMGALQLYANYLRRIPGAAFVRPSFFRSRSLFGRVTSVGDGDNFHLFHTPGGKAVGWGWLRSVPTGRKQLKDRTISVRLAGVDAPEGAHFGKPAQPFSSEALEWLRAYIHNRNVRAYPYKRDQYNRIVATVYVRRFLLRKNVGLEMVKRGLATTYEAKSGAEFGGLKDVYVKAEAKAKKKRLGMWSGKASEFESPREYKTRWAGQDQGGK</sequence>
<evidence type="ECO:0000259" key="16">
    <source>
        <dbReference type="PROSITE" id="PS50830"/>
    </source>
</evidence>
<comment type="subcellular location">
    <subcellularLocation>
        <location evidence="1">Membrane</location>
        <topology evidence="1">Single-pass membrane protein</topology>
    </subcellularLocation>
    <subcellularLocation>
        <location evidence="2">Mitochondrion</location>
    </subcellularLocation>
</comment>
<dbReference type="GO" id="GO:0046872">
    <property type="term" value="F:metal ion binding"/>
    <property type="evidence" value="ECO:0007669"/>
    <property type="project" value="UniProtKB-KW"/>
</dbReference>
<dbReference type="SUPFAM" id="SSF50199">
    <property type="entry name" value="Staphylococcal nuclease"/>
    <property type="match status" value="1"/>
</dbReference>
<dbReference type="PANTHER" id="PTHR12302">
    <property type="entry name" value="EBNA2 BINDING PROTEIN P100"/>
    <property type="match status" value="1"/>
</dbReference>
<feature type="region of interest" description="Disordered" evidence="15">
    <location>
        <begin position="1"/>
        <end position="37"/>
    </location>
</feature>
<evidence type="ECO:0000256" key="15">
    <source>
        <dbReference type="SAM" id="MobiDB-lite"/>
    </source>
</evidence>